<dbReference type="AlphaFoldDB" id="A0A4U6VRA9"/>
<keyword evidence="2" id="KW-1185">Reference proteome</keyword>
<reference evidence="1" key="1">
    <citation type="submission" date="2019-03" db="EMBL/GenBank/DDBJ databases">
        <title>WGS assembly of Setaria viridis.</title>
        <authorList>
            <person name="Huang P."/>
            <person name="Jenkins J."/>
            <person name="Grimwood J."/>
            <person name="Barry K."/>
            <person name="Healey A."/>
            <person name="Mamidi S."/>
            <person name="Sreedasyam A."/>
            <person name="Shu S."/>
            <person name="Feldman M."/>
            <person name="Wu J."/>
            <person name="Yu Y."/>
            <person name="Chen C."/>
            <person name="Johnson J."/>
            <person name="Rokhsar D."/>
            <person name="Baxter I."/>
            <person name="Schmutz J."/>
            <person name="Brutnell T."/>
            <person name="Kellogg E."/>
        </authorList>
    </citation>
    <scope>NUCLEOTIDE SEQUENCE [LARGE SCALE GENOMIC DNA]</scope>
</reference>
<proteinExistence type="predicted"/>
<accession>A0A4U6VRA9</accession>
<evidence type="ECO:0000313" key="2">
    <source>
        <dbReference type="Proteomes" id="UP000298652"/>
    </source>
</evidence>
<dbReference type="Gramene" id="TKW32328">
    <property type="protein sequence ID" value="TKW32328"/>
    <property type="gene ID" value="SEVIR_2G161518v2"/>
</dbReference>
<dbReference type="Proteomes" id="UP000298652">
    <property type="component" value="Chromosome 2"/>
</dbReference>
<dbReference type="EMBL" id="CM016553">
    <property type="protein sequence ID" value="TKW32328.1"/>
    <property type="molecule type" value="Genomic_DNA"/>
</dbReference>
<protein>
    <submittedName>
        <fullName evidence="1">Uncharacterized protein</fullName>
    </submittedName>
</protein>
<name>A0A4U6VRA9_SETVI</name>
<gene>
    <name evidence="1" type="ORF">SEVIR_2G161518v2</name>
</gene>
<organism evidence="1 2">
    <name type="scientific">Setaria viridis</name>
    <name type="common">Green bristlegrass</name>
    <name type="synonym">Setaria italica subsp. viridis</name>
    <dbReference type="NCBI Taxonomy" id="4556"/>
    <lineage>
        <taxon>Eukaryota</taxon>
        <taxon>Viridiplantae</taxon>
        <taxon>Streptophyta</taxon>
        <taxon>Embryophyta</taxon>
        <taxon>Tracheophyta</taxon>
        <taxon>Spermatophyta</taxon>
        <taxon>Magnoliopsida</taxon>
        <taxon>Liliopsida</taxon>
        <taxon>Poales</taxon>
        <taxon>Poaceae</taxon>
        <taxon>PACMAD clade</taxon>
        <taxon>Panicoideae</taxon>
        <taxon>Panicodae</taxon>
        <taxon>Paniceae</taxon>
        <taxon>Cenchrinae</taxon>
        <taxon>Setaria</taxon>
    </lineage>
</organism>
<sequence length="51" mass="5653">MRATSTILNACVSMDVAVCWPVVRESRRRHGSSVASVMLFCFLLSLPNLQV</sequence>
<evidence type="ECO:0000313" key="1">
    <source>
        <dbReference type="EMBL" id="TKW32328.1"/>
    </source>
</evidence>